<protein>
    <recommendedName>
        <fullName evidence="3">FAD:protein FMN transferase</fullName>
        <ecNumber evidence="2">2.7.1.180</ecNumber>
    </recommendedName>
    <alternativeName>
        <fullName evidence="9">Flavin transferase</fullName>
    </alternativeName>
</protein>
<keyword evidence="8" id="KW-0460">Magnesium</keyword>
<evidence type="ECO:0000256" key="9">
    <source>
        <dbReference type="ARBA" id="ARBA00031306"/>
    </source>
</evidence>
<dbReference type="EMBL" id="FOJO01000006">
    <property type="protein sequence ID" value="SFA49102.1"/>
    <property type="molecule type" value="Genomic_DNA"/>
</dbReference>
<dbReference type="Gene3D" id="3.10.520.10">
    <property type="entry name" value="ApbE-like domains"/>
    <property type="match status" value="1"/>
</dbReference>
<evidence type="ECO:0000256" key="11">
    <source>
        <dbReference type="SAM" id="SignalP"/>
    </source>
</evidence>
<feature type="chain" id="PRO_5039953002" description="FAD:protein FMN transferase" evidence="11">
    <location>
        <begin position="23"/>
        <end position="302"/>
    </location>
</feature>
<dbReference type="PANTHER" id="PTHR30040:SF2">
    <property type="entry name" value="FAD:PROTEIN FMN TRANSFERASE"/>
    <property type="match status" value="1"/>
</dbReference>
<reference evidence="12 13" key="1">
    <citation type="submission" date="2016-10" db="EMBL/GenBank/DDBJ databases">
        <authorList>
            <person name="de Groot N.N."/>
        </authorList>
    </citation>
    <scope>NUCLEOTIDE SEQUENCE [LARGE SCALE GENOMIC DNA]</scope>
    <source>
        <strain evidence="12 13">CGMCC 1.6117</strain>
    </source>
</reference>
<keyword evidence="4" id="KW-0285">Flavoprotein</keyword>
<gene>
    <name evidence="12" type="ORF">SAMN04487972_106134</name>
</gene>
<dbReference type="Proteomes" id="UP000182312">
    <property type="component" value="Unassembled WGS sequence"/>
</dbReference>
<evidence type="ECO:0000256" key="2">
    <source>
        <dbReference type="ARBA" id="ARBA00011955"/>
    </source>
</evidence>
<comment type="catalytic activity">
    <reaction evidence="10">
        <text>L-threonyl-[protein] + FAD = FMN-L-threonyl-[protein] + AMP + H(+)</text>
        <dbReference type="Rhea" id="RHEA:36847"/>
        <dbReference type="Rhea" id="RHEA-COMP:11060"/>
        <dbReference type="Rhea" id="RHEA-COMP:11061"/>
        <dbReference type="ChEBI" id="CHEBI:15378"/>
        <dbReference type="ChEBI" id="CHEBI:30013"/>
        <dbReference type="ChEBI" id="CHEBI:57692"/>
        <dbReference type="ChEBI" id="CHEBI:74257"/>
        <dbReference type="ChEBI" id="CHEBI:456215"/>
        <dbReference type="EC" id="2.7.1.180"/>
    </reaction>
</comment>
<proteinExistence type="predicted"/>
<evidence type="ECO:0000256" key="10">
    <source>
        <dbReference type="ARBA" id="ARBA00048540"/>
    </source>
</evidence>
<dbReference type="GO" id="GO:0046872">
    <property type="term" value="F:metal ion binding"/>
    <property type="evidence" value="ECO:0007669"/>
    <property type="project" value="UniProtKB-KW"/>
</dbReference>
<evidence type="ECO:0000256" key="8">
    <source>
        <dbReference type="ARBA" id="ARBA00022842"/>
    </source>
</evidence>
<keyword evidence="6" id="KW-0479">Metal-binding</keyword>
<dbReference type="AlphaFoldDB" id="A0A1I0TBF0"/>
<feature type="signal peptide" evidence="11">
    <location>
        <begin position="1"/>
        <end position="22"/>
    </location>
</feature>
<dbReference type="InterPro" id="IPR024932">
    <property type="entry name" value="ApbE"/>
</dbReference>
<evidence type="ECO:0000256" key="6">
    <source>
        <dbReference type="ARBA" id="ARBA00022723"/>
    </source>
</evidence>
<sequence length="302" mass="32795">MMNRRRFLTLSACAAWPLRASAAPQEWRGRAMGADVTLRLRGAGPAQARAFFTEAARLLAHVDSQFSLHRNSDLARLNRDGSLRFPDDDMLALLELSDELHRATGGMFDPTVQPQWLARARGENEEAARALTGWQRVERSPREIRLRRPGMALTLNGIAQGWAADRLAGAAARHDLTDLLIDTGEIRAIGARGWRAGLADAQGRLHRQIVLRSRAVATSSPEGTRIGPGHAPHILAADGRAPLWDTISVSAPSAALADGLSTALCLMSRQAMDAALRRLPQCRLELALPRKNAAEKPDSAAI</sequence>
<dbReference type="Pfam" id="PF02424">
    <property type="entry name" value="ApbE"/>
    <property type="match status" value="1"/>
</dbReference>
<evidence type="ECO:0000256" key="5">
    <source>
        <dbReference type="ARBA" id="ARBA00022679"/>
    </source>
</evidence>
<keyword evidence="7" id="KW-0274">FAD</keyword>
<dbReference type="RefSeq" id="WP_231564699.1">
    <property type="nucleotide sequence ID" value="NZ_FOJO01000006.1"/>
</dbReference>
<dbReference type="InterPro" id="IPR003374">
    <property type="entry name" value="ApbE-like_sf"/>
</dbReference>
<evidence type="ECO:0000313" key="13">
    <source>
        <dbReference type="Proteomes" id="UP000182312"/>
    </source>
</evidence>
<keyword evidence="12" id="KW-0449">Lipoprotein</keyword>
<name>A0A1I0TBF0_9RHOB</name>
<accession>A0A1I0TBF0</accession>
<dbReference type="GO" id="GO:0016740">
    <property type="term" value="F:transferase activity"/>
    <property type="evidence" value="ECO:0007669"/>
    <property type="project" value="UniProtKB-KW"/>
</dbReference>
<evidence type="ECO:0000256" key="7">
    <source>
        <dbReference type="ARBA" id="ARBA00022827"/>
    </source>
</evidence>
<evidence type="ECO:0000256" key="4">
    <source>
        <dbReference type="ARBA" id="ARBA00022630"/>
    </source>
</evidence>
<evidence type="ECO:0000256" key="1">
    <source>
        <dbReference type="ARBA" id="ARBA00001946"/>
    </source>
</evidence>
<dbReference type="SUPFAM" id="SSF143631">
    <property type="entry name" value="ApbE-like"/>
    <property type="match status" value="1"/>
</dbReference>
<keyword evidence="11" id="KW-0732">Signal</keyword>
<organism evidence="12 13">
    <name type="scientific">Paracoccus halophilus</name>
    <dbReference type="NCBI Taxonomy" id="376733"/>
    <lineage>
        <taxon>Bacteria</taxon>
        <taxon>Pseudomonadati</taxon>
        <taxon>Pseudomonadota</taxon>
        <taxon>Alphaproteobacteria</taxon>
        <taxon>Rhodobacterales</taxon>
        <taxon>Paracoccaceae</taxon>
        <taxon>Paracoccus</taxon>
    </lineage>
</organism>
<evidence type="ECO:0000313" key="12">
    <source>
        <dbReference type="EMBL" id="SFA49102.1"/>
    </source>
</evidence>
<dbReference type="EC" id="2.7.1.180" evidence="2"/>
<comment type="cofactor">
    <cofactor evidence="1">
        <name>Mg(2+)</name>
        <dbReference type="ChEBI" id="CHEBI:18420"/>
    </cofactor>
</comment>
<dbReference type="PANTHER" id="PTHR30040">
    <property type="entry name" value="THIAMINE BIOSYNTHESIS LIPOPROTEIN APBE"/>
    <property type="match status" value="1"/>
</dbReference>
<keyword evidence="5" id="KW-0808">Transferase</keyword>
<evidence type="ECO:0000256" key="3">
    <source>
        <dbReference type="ARBA" id="ARBA00016337"/>
    </source>
</evidence>